<reference evidence="1 2" key="1">
    <citation type="journal article" date="2016" name="Antonie Van Leeuwenhoek">
        <title>Nocardia donostiensis sp. nov., isolated from human respiratory specimens.</title>
        <authorList>
            <person name="Ercibengoa M."/>
            <person name="Bell M."/>
            <person name="Marimon J.M."/>
            <person name="Humrighouse B."/>
            <person name="Klenk H.P."/>
            <person name="Potter G."/>
            <person name="Perez-Trallero E."/>
        </authorList>
    </citation>
    <scope>NUCLEOTIDE SEQUENCE [LARGE SCALE GENOMIC DNA]</scope>
    <source>
        <strain evidence="1 2">X1655</strain>
    </source>
</reference>
<protein>
    <recommendedName>
        <fullName evidence="3">ESAT-6-like protein</fullName>
    </recommendedName>
</protein>
<comment type="caution">
    <text evidence="1">The sequence shown here is derived from an EMBL/GenBank/DDBJ whole genome shotgun (WGS) entry which is preliminary data.</text>
</comment>
<dbReference type="EMBL" id="MUMY01000001">
    <property type="protein sequence ID" value="ONM50562.1"/>
    <property type="molecule type" value="Genomic_DNA"/>
</dbReference>
<sequence length="111" mass="11655">MSNVIADFGAMEASAKHVETVNGQLATELGTIRSLVEGSQGNWEGAAAGSFRKVMDDYKNASDRLHVALQEIADAIRENGKGFDASEQQNQDSILKAGASGDLGSSLSLKV</sequence>
<dbReference type="InterPro" id="IPR010310">
    <property type="entry name" value="T7SS_ESAT-6-like"/>
</dbReference>
<dbReference type="Proteomes" id="UP000188836">
    <property type="component" value="Unassembled WGS sequence"/>
</dbReference>
<accession>A0A1V2TM49</accession>
<dbReference type="AlphaFoldDB" id="A0A1V2TM49"/>
<evidence type="ECO:0000313" key="1">
    <source>
        <dbReference type="EMBL" id="ONM50562.1"/>
    </source>
</evidence>
<evidence type="ECO:0000313" key="2">
    <source>
        <dbReference type="Proteomes" id="UP000188836"/>
    </source>
</evidence>
<dbReference type="InterPro" id="IPR036689">
    <property type="entry name" value="ESAT-6-like_sf"/>
</dbReference>
<gene>
    <name evidence="1" type="ORF">B0T46_01235</name>
</gene>
<organism evidence="1 2">
    <name type="scientific">Nocardia donostiensis</name>
    <dbReference type="NCBI Taxonomy" id="1538463"/>
    <lineage>
        <taxon>Bacteria</taxon>
        <taxon>Bacillati</taxon>
        <taxon>Actinomycetota</taxon>
        <taxon>Actinomycetes</taxon>
        <taxon>Mycobacteriales</taxon>
        <taxon>Nocardiaceae</taxon>
        <taxon>Nocardia</taxon>
    </lineage>
</organism>
<dbReference type="Gene3D" id="1.10.287.1060">
    <property type="entry name" value="ESAT-6-like"/>
    <property type="match status" value="1"/>
</dbReference>
<dbReference type="STRING" id="1538463.B0T36_00935"/>
<dbReference type="Pfam" id="PF06013">
    <property type="entry name" value="WXG100"/>
    <property type="match status" value="1"/>
</dbReference>
<dbReference type="SUPFAM" id="SSF140453">
    <property type="entry name" value="EsxAB dimer-like"/>
    <property type="match status" value="1"/>
</dbReference>
<keyword evidence="2" id="KW-1185">Reference proteome</keyword>
<dbReference type="NCBIfam" id="TIGR03930">
    <property type="entry name" value="WXG100_ESAT6"/>
    <property type="match status" value="1"/>
</dbReference>
<name>A0A1V2TM49_9NOCA</name>
<proteinExistence type="predicted"/>
<dbReference type="RefSeq" id="WP_077114502.1">
    <property type="nucleotide sequence ID" value="NZ_LOKT01000001.1"/>
</dbReference>
<evidence type="ECO:0008006" key="3">
    <source>
        <dbReference type="Google" id="ProtNLM"/>
    </source>
</evidence>